<dbReference type="Proteomes" id="UP001143856">
    <property type="component" value="Unassembled WGS sequence"/>
</dbReference>
<keyword evidence="2" id="KW-1185">Reference proteome</keyword>
<gene>
    <name evidence="1" type="ORF">NUW58_g10770</name>
</gene>
<protein>
    <submittedName>
        <fullName evidence="1">Uncharacterized protein</fullName>
    </submittedName>
</protein>
<reference evidence="1" key="1">
    <citation type="submission" date="2022-10" db="EMBL/GenBank/DDBJ databases">
        <title>Genome Sequence of Xylaria curta.</title>
        <authorList>
            <person name="Buettner E."/>
        </authorList>
    </citation>
    <scope>NUCLEOTIDE SEQUENCE</scope>
    <source>
        <strain evidence="1">Babe10</strain>
    </source>
</reference>
<evidence type="ECO:0000313" key="2">
    <source>
        <dbReference type="Proteomes" id="UP001143856"/>
    </source>
</evidence>
<dbReference type="EMBL" id="JAPDGR010005322">
    <property type="protein sequence ID" value="KAJ2966026.1"/>
    <property type="molecule type" value="Genomic_DNA"/>
</dbReference>
<evidence type="ECO:0000313" key="1">
    <source>
        <dbReference type="EMBL" id="KAJ2966026.1"/>
    </source>
</evidence>
<organism evidence="1 2">
    <name type="scientific">Xylaria curta</name>
    <dbReference type="NCBI Taxonomy" id="42375"/>
    <lineage>
        <taxon>Eukaryota</taxon>
        <taxon>Fungi</taxon>
        <taxon>Dikarya</taxon>
        <taxon>Ascomycota</taxon>
        <taxon>Pezizomycotina</taxon>
        <taxon>Sordariomycetes</taxon>
        <taxon>Xylariomycetidae</taxon>
        <taxon>Xylariales</taxon>
        <taxon>Xylariaceae</taxon>
        <taxon>Xylaria</taxon>
    </lineage>
</organism>
<proteinExistence type="predicted"/>
<accession>A0ACC1MID6</accession>
<comment type="caution">
    <text evidence="1">The sequence shown here is derived from an EMBL/GenBank/DDBJ whole genome shotgun (WGS) entry which is preliminary data.</text>
</comment>
<sequence length="291" mass="31010">MSFRSAQSFVEATAGVDGELGGGGVAAVVEAGGTSSCRADVIEKERAKDVDDCSNRPCWCIGVFGVLTGTRGLTTLWQLDMAPIGRWRFRAERGERERWLDPSISKVGLLALSRLPHSLPPISLTPIGKLCQAFPCPVSDLQSIIFPRFNATIDIITTKRLASSLRIPAGRPRTSTRLTGCPTIAHYLAPAMAARGVRGLNEAMKSLSLASHQCRDAASASLRIPSTTFARSMATEASLPSLAANTSSPSSSTLWKPGSSIYTPIAPPAGPISHPHLCLIRSLYAQQPLFL</sequence>
<name>A0ACC1MID6_9PEZI</name>